<evidence type="ECO:0000313" key="2">
    <source>
        <dbReference type="EMBL" id="UMM40945.1"/>
    </source>
</evidence>
<protein>
    <submittedName>
        <fullName evidence="2">Uncharacterized protein</fullName>
    </submittedName>
</protein>
<accession>A0AAE9JSK4</accession>
<proteinExistence type="predicted"/>
<keyword evidence="3" id="KW-1185">Reference proteome</keyword>
<keyword evidence="1" id="KW-0732">Signal</keyword>
<organism evidence="2 3">
    <name type="scientific">Caenorhabditis briggsae</name>
    <dbReference type="NCBI Taxonomy" id="6238"/>
    <lineage>
        <taxon>Eukaryota</taxon>
        <taxon>Metazoa</taxon>
        <taxon>Ecdysozoa</taxon>
        <taxon>Nematoda</taxon>
        <taxon>Chromadorea</taxon>
        <taxon>Rhabditida</taxon>
        <taxon>Rhabditina</taxon>
        <taxon>Rhabditomorpha</taxon>
        <taxon>Rhabditoidea</taxon>
        <taxon>Rhabditidae</taxon>
        <taxon>Peloderinae</taxon>
        <taxon>Caenorhabditis</taxon>
    </lineage>
</organism>
<dbReference type="AlphaFoldDB" id="A0AAE9JSK4"/>
<feature type="signal peptide" evidence="1">
    <location>
        <begin position="1"/>
        <end position="21"/>
    </location>
</feature>
<dbReference type="EMBL" id="CP092625">
    <property type="protein sequence ID" value="UMM40945.1"/>
    <property type="molecule type" value="Genomic_DNA"/>
</dbReference>
<gene>
    <name evidence="2" type="ORF">L5515_017428</name>
</gene>
<sequence>METVLMCFSVIILWWFGFIESVQHDTTNYAVIKIHLVSLIEIRQILWIEILNTSCTQRIKYSLISSSAIALGLGLMCWID</sequence>
<evidence type="ECO:0000313" key="3">
    <source>
        <dbReference type="Proteomes" id="UP000829354"/>
    </source>
</evidence>
<reference evidence="2 3" key="1">
    <citation type="submission" date="2022-04" db="EMBL/GenBank/DDBJ databases">
        <title>Chromosome-level reference genomes for two strains of Caenorhabditis briggsae: an improved platform for comparative genomics.</title>
        <authorList>
            <person name="Stevens L."/>
            <person name="Andersen E."/>
        </authorList>
    </citation>
    <scope>NUCLEOTIDE SEQUENCE [LARGE SCALE GENOMIC DNA]</scope>
    <source>
        <strain evidence="2">VX34</strain>
        <tissue evidence="2">Whole-organism</tissue>
    </source>
</reference>
<feature type="chain" id="PRO_5042022913" evidence="1">
    <location>
        <begin position="22"/>
        <end position="80"/>
    </location>
</feature>
<name>A0AAE9JSK4_CAEBR</name>
<evidence type="ECO:0000256" key="1">
    <source>
        <dbReference type="SAM" id="SignalP"/>
    </source>
</evidence>
<dbReference type="Proteomes" id="UP000829354">
    <property type="component" value="Chromosome X"/>
</dbReference>